<dbReference type="SUPFAM" id="SSF81296">
    <property type="entry name" value="E set domains"/>
    <property type="match status" value="1"/>
</dbReference>
<dbReference type="NCBIfam" id="TIGR02104">
    <property type="entry name" value="pulA_typeI"/>
    <property type="match status" value="1"/>
</dbReference>
<evidence type="ECO:0000313" key="3">
    <source>
        <dbReference type="EMBL" id="GGI65699.1"/>
    </source>
</evidence>
<reference evidence="3" key="1">
    <citation type="journal article" date="2014" name="Int. J. Syst. Evol. Microbiol.">
        <title>Complete genome sequence of Corynebacterium casei LMG S-19264T (=DSM 44701T), isolated from a smear-ripened cheese.</title>
        <authorList>
            <consortium name="US DOE Joint Genome Institute (JGI-PGF)"/>
            <person name="Walter F."/>
            <person name="Albersmeier A."/>
            <person name="Kalinowski J."/>
            <person name="Ruckert C."/>
        </authorList>
    </citation>
    <scope>NUCLEOTIDE SEQUENCE</scope>
    <source>
        <strain evidence="3">CCM 8433</strain>
    </source>
</reference>
<dbReference type="Pfam" id="PF21653">
    <property type="entry name" value="pulA_all-beta"/>
    <property type="match status" value="1"/>
</dbReference>
<dbReference type="Gene3D" id="2.60.40.10">
    <property type="entry name" value="Immunoglobulins"/>
    <property type="match status" value="1"/>
</dbReference>
<dbReference type="AlphaFoldDB" id="A0A917JI09"/>
<comment type="caution">
    <text evidence="3">The sequence shown here is derived from an EMBL/GenBank/DDBJ whole genome shotgun (WGS) entry which is preliminary data.</text>
</comment>
<evidence type="ECO:0000313" key="4">
    <source>
        <dbReference type="Proteomes" id="UP000622610"/>
    </source>
</evidence>
<evidence type="ECO:0000259" key="2">
    <source>
        <dbReference type="SMART" id="SM00642"/>
    </source>
</evidence>
<dbReference type="Gene3D" id="2.60.40.1180">
    <property type="entry name" value="Golgi alpha-mannosidase II"/>
    <property type="match status" value="1"/>
</dbReference>
<dbReference type="InterPro" id="IPR049117">
    <property type="entry name" value="pulA_all-beta"/>
</dbReference>
<dbReference type="InterPro" id="IPR011840">
    <property type="entry name" value="PulA_typeI"/>
</dbReference>
<name>A0A917JI09_9ENTE</name>
<sequence>MNLIAVKENRIQQLEEKSVLDHQLGLTYTPEKSTFKLWAPDADQVMVYLYETGDKKQQTVYQKLEMTQINNLWTLEEAKDLNGFFYTYVIQRGEEIVEVVDLYAKAVGINGDRAAIIDLSQTNPSDWGNDQFVGKQLNQSYIWEIHVEDFSASTSSGIREAYLGKYLAFTEENTTLHQAGEVATGLAYLKQLGISHVHLLPAFDYDNDEQEAVYNWGYNPKNYNVPEGKYSSDPSNPVTRIKEFKQMVQGLHQANIGVILDVVYNHTALTENSWFNLTIPDYYYRQDANGGFGDGSACGNEVASERQMMRKYMIDSILYWAKEYHLDGFRFDLMGLHDVETMNQIREALDQAGLEHVLMYGEPWDAGTNQIKEPNLPANKTNVSAFREGIAVFNDNLRDSVKGDVFIENEGAFVQGMNGVYQKKQTVYNKELQAGILGNCVPVTGVEEAVIWSQNPSQVVAYVSAHDNLTLWDKLVATTVEEPQTADYVRNEAYVQMNRLAATLLFTSQGGLFTHAGEEYGRTKLGDDNSYISSLAINQIDWERMAEFSDLVDFYRGLNQIREQFTPLTSGTIEAAQSYQFYPEMPENMVAYQIRDASQTSQWESLMVLVNSSDETYDFDLQQESTWHVLADNESASEVSKGIRTGKQIQLSAKSLLILAK</sequence>
<dbReference type="SMART" id="SM00642">
    <property type="entry name" value="Aamy"/>
    <property type="match status" value="1"/>
</dbReference>
<comment type="similarity">
    <text evidence="1">Belongs to the glycosyl hydrolase 13 family.</text>
</comment>
<dbReference type="GO" id="GO:0005975">
    <property type="term" value="P:carbohydrate metabolic process"/>
    <property type="evidence" value="ECO:0007669"/>
    <property type="project" value="InterPro"/>
</dbReference>
<keyword evidence="4" id="KW-1185">Reference proteome</keyword>
<dbReference type="CDD" id="cd02860">
    <property type="entry name" value="E_set_Pullulanase"/>
    <property type="match status" value="1"/>
</dbReference>
<dbReference type="InterPro" id="IPR017853">
    <property type="entry name" value="GH"/>
</dbReference>
<dbReference type="EMBL" id="BMDT01000005">
    <property type="protein sequence ID" value="GGI65699.1"/>
    <property type="molecule type" value="Genomic_DNA"/>
</dbReference>
<dbReference type="PANTHER" id="PTHR43002">
    <property type="entry name" value="GLYCOGEN DEBRANCHING ENZYME"/>
    <property type="match status" value="1"/>
</dbReference>
<proteinExistence type="inferred from homology"/>
<gene>
    <name evidence="3" type="ORF">GCM10011482_13530</name>
</gene>
<dbReference type="SUPFAM" id="SSF51445">
    <property type="entry name" value="(Trans)glycosidases"/>
    <property type="match status" value="1"/>
</dbReference>
<dbReference type="Proteomes" id="UP000622610">
    <property type="component" value="Unassembled WGS sequence"/>
</dbReference>
<reference evidence="3" key="2">
    <citation type="submission" date="2020-09" db="EMBL/GenBank/DDBJ databases">
        <authorList>
            <person name="Sun Q."/>
            <person name="Sedlacek I."/>
        </authorList>
    </citation>
    <scope>NUCLEOTIDE SEQUENCE</scope>
    <source>
        <strain evidence="3">CCM 8433</strain>
    </source>
</reference>
<dbReference type="Gene3D" id="3.20.20.80">
    <property type="entry name" value="Glycosidases"/>
    <property type="match status" value="1"/>
</dbReference>
<organism evidence="3 4">
    <name type="scientific">Enterococcus alcedinis</name>
    <dbReference type="NCBI Taxonomy" id="1274384"/>
    <lineage>
        <taxon>Bacteria</taxon>
        <taxon>Bacillati</taxon>
        <taxon>Bacillota</taxon>
        <taxon>Bacilli</taxon>
        <taxon>Lactobacillales</taxon>
        <taxon>Enterococcaceae</taxon>
        <taxon>Enterococcus</taxon>
    </lineage>
</organism>
<protein>
    <recommendedName>
        <fullName evidence="2">Glycosyl hydrolase family 13 catalytic domain-containing protein</fullName>
    </recommendedName>
</protein>
<dbReference type="Pfam" id="PF00128">
    <property type="entry name" value="Alpha-amylase"/>
    <property type="match status" value="1"/>
</dbReference>
<evidence type="ECO:0000256" key="1">
    <source>
        <dbReference type="ARBA" id="ARBA00008061"/>
    </source>
</evidence>
<feature type="domain" description="Glycosyl hydrolase family 13 catalytic" evidence="2">
    <location>
        <begin position="144"/>
        <end position="562"/>
    </location>
</feature>
<dbReference type="InterPro" id="IPR013783">
    <property type="entry name" value="Ig-like_fold"/>
</dbReference>
<dbReference type="InterPro" id="IPR013780">
    <property type="entry name" value="Glyco_hydro_b"/>
</dbReference>
<dbReference type="InterPro" id="IPR006047">
    <property type="entry name" value="GH13_cat_dom"/>
</dbReference>
<dbReference type="GO" id="GO:0004553">
    <property type="term" value="F:hydrolase activity, hydrolyzing O-glycosyl compounds"/>
    <property type="evidence" value="ECO:0007669"/>
    <property type="project" value="InterPro"/>
</dbReference>
<accession>A0A917JI09</accession>
<dbReference type="RefSeq" id="WP_188367539.1">
    <property type="nucleotide sequence ID" value="NZ_BMDT01000005.1"/>
</dbReference>
<dbReference type="Pfam" id="PF02922">
    <property type="entry name" value="CBM_48"/>
    <property type="match status" value="1"/>
</dbReference>
<dbReference type="CDD" id="cd11341">
    <property type="entry name" value="AmyAc_Pullulanase_LD-like"/>
    <property type="match status" value="1"/>
</dbReference>
<dbReference type="InterPro" id="IPR014756">
    <property type="entry name" value="Ig_E-set"/>
</dbReference>
<dbReference type="InterPro" id="IPR004193">
    <property type="entry name" value="Glyco_hydro_13_N"/>
</dbReference>